<evidence type="ECO:0000313" key="2">
    <source>
        <dbReference type="Proteomes" id="UP000507245"/>
    </source>
</evidence>
<dbReference type="Proteomes" id="UP000507245">
    <property type="component" value="Unassembled WGS sequence"/>
</dbReference>
<dbReference type="AlphaFoldDB" id="A0A6J5XI86"/>
<protein>
    <submittedName>
        <fullName evidence="1">Uncharacterized protein</fullName>
    </submittedName>
</protein>
<accession>A0A6J5XI86</accession>
<name>A0A6J5XI86_PRUAR</name>
<sequence>MSGKELDQELKETRQLLARPSPSSNLFTFGCCGCRMALVCSQLRDASDANDHEEVHYVLDLVTNSFSSAGRI</sequence>
<keyword evidence="2" id="KW-1185">Reference proteome</keyword>
<proteinExistence type="predicted"/>
<evidence type="ECO:0000313" key="1">
    <source>
        <dbReference type="EMBL" id="CAB4313409.1"/>
    </source>
</evidence>
<reference evidence="2" key="1">
    <citation type="journal article" date="2020" name="Genome Biol.">
        <title>Gamete binning: chromosome-level and haplotype-resolved genome assembly enabled by high-throughput single-cell sequencing of gamete genomes.</title>
        <authorList>
            <person name="Campoy J.A."/>
            <person name="Sun H."/>
            <person name="Goel M."/>
            <person name="Jiao W.-B."/>
            <person name="Folz-Donahue K."/>
            <person name="Wang N."/>
            <person name="Rubio M."/>
            <person name="Liu C."/>
            <person name="Kukat C."/>
            <person name="Ruiz D."/>
            <person name="Huettel B."/>
            <person name="Schneeberger K."/>
        </authorList>
    </citation>
    <scope>NUCLEOTIDE SEQUENCE [LARGE SCALE GENOMIC DNA]</scope>
    <source>
        <strain evidence="2">cv. Rojo Pasion</strain>
    </source>
</reference>
<organism evidence="1 2">
    <name type="scientific">Prunus armeniaca</name>
    <name type="common">Apricot</name>
    <name type="synonym">Armeniaca vulgaris</name>
    <dbReference type="NCBI Taxonomy" id="36596"/>
    <lineage>
        <taxon>Eukaryota</taxon>
        <taxon>Viridiplantae</taxon>
        <taxon>Streptophyta</taxon>
        <taxon>Embryophyta</taxon>
        <taxon>Tracheophyta</taxon>
        <taxon>Spermatophyta</taxon>
        <taxon>Magnoliopsida</taxon>
        <taxon>eudicotyledons</taxon>
        <taxon>Gunneridae</taxon>
        <taxon>Pentapetalae</taxon>
        <taxon>rosids</taxon>
        <taxon>fabids</taxon>
        <taxon>Rosales</taxon>
        <taxon>Rosaceae</taxon>
        <taxon>Amygdaloideae</taxon>
        <taxon>Amygdaleae</taxon>
        <taxon>Prunus</taxon>
    </lineage>
</organism>
<dbReference type="EMBL" id="CAEKKB010000006">
    <property type="protein sequence ID" value="CAB4313409.1"/>
    <property type="molecule type" value="Genomic_DNA"/>
</dbReference>
<dbReference type="PROSITE" id="PS51257">
    <property type="entry name" value="PROKAR_LIPOPROTEIN"/>
    <property type="match status" value="1"/>
</dbReference>
<gene>
    <name evidence="1" type="ORF">ORAREDHAP_LOCUS36340</name>
</gene>